<evidence type="ECO:0000313" key="3">
    <source>
        <dbReference type="Proteomes" id="UP000004814"/>
    </source>
</evidence>
<dbReference type="Pfam" id="PF09483">
    <property type="entry name" value="HpaP"/>
    <property type="match status" value="1"/>
</dbReference>
<organism evidence="2 3">
    <name type="scientific">Burkholderia ambifaria MEX-5</name>
    <dbReference type="NCBI Taxonomy" id="396597"/>
    <lineage>
        <taxon>Bacteria</taxon>
        <taxon>Pseudomonadati</taxon>
        <taxon>Pseudomonadota</taxon>
        <taxon>Betaproteobacteria</taxon>
        <taxon>Burkholderiales</taxon>
        <taxon>Burkholderiaceae</taxon>
        <taxon>Burkholderia</taxon>
        <taxon>Burkholderia cepacia complex</taxon>
    </lineage>
</organism>
<comment type="caution">
    <text evidence="2">The sequence shown here is derived from an EMBL/GenBank/DDBJ whole genome shotgun (WGS) entry which is preliminary data.</text>
</comment>
<dbReference type="NCBIfam" id="TIGR02557">
    <property type="entry name" value="HpaP"/>
    <property type="match status" value="1"/>
</dbReference>
<feature type="compositionally biased region" description="Polar residues" evidence="1">
    <location>
        <begin position="1"/>
        <end position="10"/>
    </location>
</feature>
<dbReference type="Proteomes" id="UP000004814">
    <property type="component" value="Unassembled WGS sequence"/>
</dbReference>
<evidence type="ECO:0000313" key="2">
    <source>
        <dbReference type="EMBL" id="EDT42858.1"/>
    </source>
</evidence>
<feature type="compositionally biased region" description="Low complexity" evidence="1">
    <location>
        <begin position="43"/>
        <end position="68"/>
    </location>
</feature>
<evidence type="ECO:0000256" key="1">
    <source>
        <dbReference type="SAM" id="MobiDB-lite"/>
    </source>
</evidence>
<protein>
    <recommendedName>
        <fullName evidence="4">Type III secretion protein HpaP</fullName>
    </recommendedName>
</protein>
<feature type="region of interest" description="Disordered" evidence="1">
    <location>
        <begin position="1"/>
        <end position="76"/>
    </location>
</feature>
<sequence>MTTPFASNPLATADAARRLPVSPPRHGSTARPSRGDTTPYRVGAPMPGAAGSSAAPPARTNPATPDRAGTGAPRSDARAANTLLPEGDRLRASIAPFVHQVTQFCSNDAIRLAGNWNARLVLDERILAGTTLNLSLSCFDLSLVFETRDPATRYFLVAHVDELEQLLRASLHALGQPQDVFLTIR</sequence>
<accession>B1T0N3</accession>
<dbReference type="RefSeq" id="WP_006757340.1">
    <property type="nucleotide sequence ID" value="NZ_ABLK01000027.1"/>
</dbReference>
<dbReference type="PATRIC" id="fig|396597.7.peg.6962"/>
<dbReference type="AlphaFoldDB" id="B1T0N3"/>
<evidence type="ECO:0008006" key="4">
    <source>
        <dbReference type="Google" id="ProtNLM"/>
    </source>
</evidence>
<dbReference type="InterPro" id="IPR013390">
    <property type="entry name" value="T3SS_HpaP"/>
</dbReference>
<reference evidence="2 3" key="1">
    <citation type="submission" date="2008-03" db="EMBL/GenBank/DDBJ databases">
        <title>Sequencing of the draft genome and assembly of Burkholderia ambifaria MEX-5.</title>
        <authorList>
            <consortium name="US DOE Joint Genome Institute (JGI-PGF)"/>
            <person name="Copeland A."/>
            <person name="Lucas S."/>
            <person name="Lapidus A."/>
            <person name="Glavina del Rio T."/>
            <person name="Dalin E."/>
            <person name="Tice H."/>
            <person name="Bruce D."/>
            <person name="Goodwin L."/>
            <person name="Pitluck S."/>
            <person name="Larimer F."/>
            <person name="Land M.L."/>
            <person name="Hauser L."/>
            <person name="Tiedje J."/>
            <person name="Richardson P."/>
        </authorList>
    </citation>
    <scope>NUCLEOTIDE SEQUENCE [LARGE SCALE GENOMIC DNA]</scope>
    <source>
        <strain evidence="2 3">MEX-5</strain>
    </source>
</reference>
<name>B1T0N3_9BURK</name>
<gene>
    <name evidence="2" type="ORF">BamMEX5DRAFT_1349</name>
</gene>
<dbReference type="EMBL" id="ABLK01000027">
    <property type="protein sequence ID" value="EDT42858.1"/>
    <property type="molecule type" value="Genomic_DNA"/>
</dbReference>
<proteinExistence type="predicted"/>